<name>A0A8H6F9D8_9LECA</name>
<feature type="domain" description="DUF7730" evidence="2">
    <location>
        <begin position="44"/>
        <end position="242"/>
    </location>
</feature>
<gene>
    <name evidence="3" type="ORF">HO133_003865</name>
</gene>
<evidence type="ECO:0000313" key="4">
    <source>
        <dbReference type="Proteomes" id="UP000593566"/>
    </source>
</evidence>
<feature type="region of interest" description="Disordered" evidence="1">
    <location>
        <begin position="12"/>
        <end position="42"/>
    </location>
</feature>
<dbReference type="PANTHER" id="PTHR38790:SF4">
    <property type="entry name" value="2EXR DOMAIN-CONTAINING PROTEIN"/>
    <property type="match status" value="1"/>
</dbReference>
<evidence type="ECO:0000259" key="2">
    <source>
        <dbReference type="Pfam" id="PF24864"/>
    </source>
</evidence>
<evidence type="ECO:0000313" key="3">
    <source>
        <dbReference type="EMBL" id="KAF6220040.1"/>
    </source>
</evidence>
<dbReference type="PANTHER" id="PTHR38790">
    <property type="entry name" value="2EXR DOMAIN-CONTAINING PROTEIN-RELATED"/>
    <property type="match status" value="1"/>
</dbReference>
<keyword evidence="4" id="KW-1185">Reference proteome</keyword>
<dbReference type="GeneID" id="59332276"/>
<protein>
    <recommendedName>
        <fullName evidence="2">DUF7730 domain-containing protein</fullName>
    </recommendedName>
</protein>
<dbReference type="InterPro" id="IPR056632">
    <property type="entry name" value="DUF7730"/>
</dbReference>
<dbReference type="Proteomes" id="UP000593566">
    <property type="component" value="Unassembled WGS sequence"/>
</dbReference>
<feature type="compositionally biased region" description="Basic and acidic residues" evidence="1">
    <location>
        <begin position="21"/>
        <end position="32"/>
    </location>
</feature>
<dbReference type="AlphaFoldDB" id="A0A8H6F9D8"/>
<reference evidence="3 4" key="1">
    <citation type="journal article" date="2020" name="Genomics">
        <title>Complete, high-quality genomes from long-read metagenomic sequencing of two wolf lichen thalli reveals enigmatic genome architecture.</title>
        <authorList>
            <person name="McKenzie S.K."/>
            <person name="Walston R.F."/>
            <person name="Allen J.L."/>
        </authorList>
    </citation>
    <scope>NUCLEOTIDE SEQUENCE [LARGE SCALE GENOMIC DNA]</scope>
    <source>
        <strain evidence="3">WasteWater1</strain>
    </source>
</reference>
<comment type="caution">
    <text evidence="3">The sequence shown here is derived from an EMBL/GenBank/DDBJ whole genome shotgun (WGS) entry which is preliminary data.</text>
</comment>
<organism evidence="3 4">
    <name type="scientific">Letharia lupina</name>
    <dbReference type="NCBI Taxonomy" id="560253"/>
    <lineage>
        <taxon>Eukaryota</taxon>
        <taxon>Fungi</taxon>
        <taxon>Dikarya</taxon>
        <taxon>Ascomycota</taxon>
        <taxon>Pezizomycotina</taxon>
        <taxon>Lecanoromycetes</taxon>
        <taxon>OSLEUM clade</taxon>
        <taxon>Lecanoromycetidae</taxon>
        <taxon>Lecanorales</taxon>
        <taxon>Lecanorineae</taxon>
        <taxon>Parmeliaceae</taxon>
        <taxon>Letharia</taxon>
    </lineage>
</organism>
<evidence type="ECO:0000256" key="1">
    <source>
        <dbReference type="SAM" id="MobiDB-lite"/>
    </source>
</evidence>
<dbReference type="Pfam" id="PF24864">
    <property type="entry name" value="DUF7730"/>
    <property type="match status" value="1"/>
</dbReference>
<proteinExistence type="predicted"/>
<sequence length="290" mass="33895">MRPIILHRRKEKAKAAIPKPLPERPKRLRDLSLPRNSRPQSQGGDLFVKLPYEIRRMIYIYVLGDEMLHLEHPWDKPRIVHYSCQRKLNGGHRSYNLYGPTQKEAGHGRMSLVKTCRAMYNESIDILYTTNTFALQTCSNLETFLWFSKSIRPGRLASITNIYINMFAECFAPFWTDMTPGSRFWDFIRDWGRVWSTMATRMPALTTLRVHLCRKTQELGLGTDEDWIRPMLRVRGLRTFELELEGNGVCREWSAAYCERLRELQAFLARTLCSERKAGEMYPEAKGDAV</sequence>
<dbReference type="EMBL" id="JACCJB010000018">
    <property type="protein sequence ID" value="KAF6220040.1"/>
    <property type="molecule type" value="Genomic_DNA"/>
</dbReference>
<accession>A0A8H6F9D8</accession>
<dbReference type="RefSeq" id="XP_037149475.1">
    <property type="nucleotide sequence ID" value="XM_037294787.1"/>
</dbReference>